<dbReference type="GO" id="GO:0003677">
    <property type="term" value="F:DNA binding"/>
    <property type="evidence" value="ECO:0007669"/>
    <property type="project" value="UniProtKB-KW"/>
</dbReference>
<dbReference type="Gene3D" id="1.10.260.40">
    <property type="entry name" value="lambda repressor-like DNA-binding domains"/>
    <property type="match status" value="1"/>
</dbReference>
<protein>
    <recommendedName>
        <fullName evidence="6">Ner winged helix-turn-helix DNA-binding domain-containing protein</fullName>
    </recommendedName>
</protein>
<evidence type="ECO:0000256" key="5">
    <source>
        <dbReference type="SAM" id="MobiDB-lite"/>
    </source>
</evidence>
<feature type="domain" description="Ner winged helix-turn-helix DNA-binding" evidence="6">
    <location>
        <begin position="23"/>
        <end position="85"/>
    </location>
</feature>
<organism evidence="7 8">
    <name type="scientific">Roseospira marina</name>
    <dbReference type="NCBI Taxonomy" id="140057"/>
    <lineage>
        <taxon>Bacteria</taxon>
        <taxon>Pseudomonadati</taxon>
        <taxon>Pseudomonadota</taxon>
        <taxon>Alphaproteobacteria</taxon>
        <taxon>Rhodospirillales</taxon>
        <taxon>Rhodospirillaceae</taxon>
        <taxon>Roseospira</taxon>
    </lineage>
</organism>
<name>A0A5M6I702_9PROT</name>
<feature type="compositionally biased region" description="Polar residues" evidence="5">
    <location>
        <begin position="85"/>
        <end position="95"/>
    </location>
</feature>
<keyword evidence="2" id="KW-0805">Transcription regulation</keyword>
<dbReference type="Proteomes" id="UP000324065">
    <property type="component" value="Unassembled WGS sequence"/>
</dbReference>
<evidence type="ECO:0000256" key="3">
    <source>
        <dbReference type="ARBA" id="ARBA00023125"/>
    </source>
</evidence>
<dbReference type="AlphaFoldDB" id="A0A5M6I702"/>
<evidence type="ECO:0000256" key="2">
    <source>
        <dbReference type="ARBA" id="ARBA00023015"/>
    </source>
</evidence>
<sequence length="130" mass="14040">MEPAPATQDMPINPVHRRDWIGYQLRLRNLSFRAIARQEGVSHQAVCAAARGSSSRPLQEALAAALGLTPQALFPELYDEAGQRLGSTRAPQRSTPPAAATCPLSPPATLPEAALPYTRIEESVFRHATS</sequence>
<reference evidence="7 8" key="1">
    <citation type="submission" date="2019-09" db="EMBL/GenBank/DDBJ databases">
        <title>Genome sequence of Roseospira marina, one of the more divergent members of the non-sulfur purple photosynthetic bacterial family, the Rhodospirillaceae.</title>
        <authorList>
            <person name="Meyer T."/>
            <person name="Kyndt J."/>
        </authorList>
    </citation>
    <scope>NUCLEOTIDE SEQUENCE [LARGE SCALE GENOMIC DNA]</scope>
    <source>
        <strain evidence="7 8">DSM 15113</strain>
    </source>
</reference>
<keyword evidence="4" id="KW-0804">Transcription</keyword>
<keyword evidence="3" id="KW-0238">DNA-binding</keyword>
<evidence type="ECO:0000313" key="7">
    <source>
        <dbReference type="EMBL" id="KAA5604034.1"/>
    </source>
</evidence>
<evidence type="ECO:0000259" key="6">
    <source>
        <dbReference type="Pfam" id="PF13693"/>
    </source>
</evidence>
<dbReference type="Pfam" id="PF13693">
    <property type="entry name" value="HTH_35"/>
    <property type="match status" value="1"/>
</dbReference>
<feature type="region of interest" description="Disordered" evidence="5">
    <location>
        <begin position="85"/>
        <end position="107"/>
    </location>
</feature>
<dbReference type="InterPro" id="IPR010982">
    <property type="entry name" value="Lambda_DNA-bd_dom_sf"/>
</dbReference>
<proteinExistence type="inferred from homology"/>
<dbReference type="OrthoDB" id="7363325at2"/>
<evidence type="ECO:0000256" key="1">
    <source>
        <dbReference type="ARBA" id="ARBA00006157"/>
    </source>
</evidence>
<dbReference type="SUPFAM" id="SSF47413">
    <property type="entry name" value="lambda repressor-like DNA-binding domains"/>
    <property type="match status" value="1"/>
</dbReference>
<dbReference type="InterPro" id="IPR038722">
    <property type="entry name" value="Ner_HTH_dom"/>
</dbReference>
<comment type="caution">
    <text evidence="7">The sequence shown here is derived from an EMBL/GenBank/DDBJ whole genome shotgun (WGS) entry which is preliminary data.</text>
</comment>
<dbReference type="EMBL" id="VWPJ01000024">
    <property type="protein sequence ID" value="KAA5604034.1"/>
    <property type="molecule type" value="Genomic_DNA"/>
</dbReference>
<evidence type="ECO:0000256" key="4">
    <source>
        <dbReference type="ARBA" id="ARBA00023163"/>
    </source>
</evidence>
<comment type="similarity">
    <text evidence="1">Belongs to the ner transcriptional regulatory family.</text>
</comment>
<evidence type="ECO:0000313" key="8">
    <source>
        <dbReference type="Proteomes" id="UP000324065"/>
    </source>
</evidence>
<keyword evidence="8" id="KW-1185">Reference proteome</keyword>
<accession>A0A5M6I702</accession>
<gene>
    <name evidence="7" type="ORF">F1188_17740</name>
</gene>